<dbReference type="Gene3D" id="3.90.79.10">
    <property type="entry name" value="Nucleoside Triphosphate Pyrophosphohydrolase"/>
    <property type="match status" value="1"/>
</dbReference>
<dbReference type="SUPFAM" id="SSF55811">
    <property type="entry name" value="Nudix"/>
    <property type="match status" value="1"/>
</dbReference>
<dbReference type="Pfam" id="PF00293">
    <property type="entry name" value="NUDIX"/>
    <property type="match status" value="1"/>
</dbReference>
<reference evidence="2 3" key="1">
    <citation type="submission" date="2018-07" db="EMBL/GenBank/DDBJ databases">
        <title>Genomic Encyclopedia of Type Strains, Phase IV (KMG-IV): sequencing the most valuable type-strain genomes for metagenomic binning, comparative biology and taxonomic classification.</title>
        <authorList>
            <person name="Goeker M."/>
        </authorList>
    </citation>
    <scope>NUCLEOTIDE SEQUENCE [LARGE SCALE GENOMIC DNA]</scope>
    <source>
        <strain evidence="2 3">DSM 14364</strain>
    </source>
</reference>
<organism evidence="2 3">
    <name type="scientific">Microvirga subterranea</name>
    <dbReference type="NCBI Taxonomy" id="186651"/>
    <lineage>
        <taxon>Bacteria</taxon>
        <taxon>Pseudomonadati</taxon>
        <taxon>Pseudomonadota</taxon>
        <taxon>Alphaproteobacteria</taxon>
        <taxon>Hyphomicrobiales</taxon>
        <taxon>Methylobacteriaceae</taxon>
        <taxon>Microvirga</taxon>
    </lineage>
</organism>
<gene>
    <name evidence="2" type="ORF">DES45_106303</name>
</gene>
<keyword evidence="3" id="KW-1185">Reference proteome</keyword>
<dbReference type="PROSITE" id="PS51462">
    <property type="entry name" value="NUDIX"/>
    <property type="match status" value="1"/>
</dbReference>
<evidence type="ECO:0000313" key="3">
    <source>
        <dbReference type="Proteomes" id="UP000254925"/>
    </source>
</evidence>
<feature type="domain" description="Nudix hydrolase" evidence="1">
    <location>
        <begin position="5"/>
        <end position="136"/>
    </location>
</feature>
<dbReference type="InterPro" id="IPR000086">
    <property type="entry name" value="NUDIX_hydrolase_dom"/>
</dbReference>
<evidence type="ECO:0000313" key="2">
    <source>
        <dbReference type="EMBL" id="RDI57989.1"/>
    </source>
</evidence>
<dbReference type="Proteomes" id="UP000254925">
    <property type="component" value="Unassembled WGS sequence"/>
</dbReference>
<evidence type="ECO:0000259" key="1">
    <source>
        <dbReference type="PROSITE" id="PS51462"/>
    </source>
</evidence>
<dbReference type="GO" id="GO:0003824">
    <property type="term" value="F:catalytic activity"/>
    <property type="evidence" value="ECO:0007669"/>
    <property type="project" value="UniProtKB-ARBA"/>
</dbReference>
<comment type="caution">
    <text evidence="2">The sequence shown here is derived from an EMBL/GenBank/DDBJ whole genome shotgun (WGS) entry which is preliminary data.</text>
</comment>
<dbReference type="AlphaFoldDB" id="A0A370HNA1"/>
<dbReference type="RefSeq" id="WP_170151537.1">
    <property type="nucleotide sequence ID" value="NZ_QQBB01000006.1"/>
</dbReference>
<name>A0A370HNA1_9HYPH</name>
<proteinExistence type="predicted"/>
<sequence length="136" mass="15019">MIRYENTPTVVVALVPLRGGLLMIRRAVPGEGHGQLALPGGYQMLGQTWQEAGAREVLEETGVVVAPETLRVLTVETTPDRRQNLLFCRSPAVEHEGAFVHDAEVSEVLVIHQPVETAFALHTRMVRDFFEHADPA</sequence>
<accession>A0A370HNA1</accession>
<dbReference type="InterPro" id="IPR015797">
    <property type="entry name" value="NUDIX_hydrolase-like_dom_sf"/>
</dbReference>
<dbReference type="EMBL" id="QQBB01000006">
    <property type="protein sequence ID" value="RDI57989.1"/>
    <property type="molecule type" value="Genomic_DNA"/>
</dbReference>
<protein>
    <submittedName>
        <fullName evidence="2">NUDIX domain-containing protein</fullName>
    </submittedName>
</protein>